<keyword evidence="3" id="KW-0804">Transcription</keyword>
<proteinExistence type="predicted"/>
<dbReference type="GO" id="GO:0003677">
    <property type="term" value="F:DNA binding"/>
    <property type="evidence" value="ECO:0007669"/>
    <property type="project" value="UniProtKB-KW"/>
</dbReference>
<evidence type="ECO:0000259" key="4">
    <source>
        <dbReference type="PROSITE" id="PS50043"/>
    </source>
</evidence>
<dbReference type="InterPro" id="IPR016032">
    <property type="entry name" value="Sig_transdc_resp-reg_C-effctor"/>
</dbReference>
<dbReference type="PANTHER" id="PTHR44688">
    <property type="entry name" value="DNA-BINDING TRANSCRIPTIONAL ACTIVATOR DEVR_DOSR"/>
    <property type="match status" value="1"/>
</dbReference>
<dbReference type="InterPro" id="IPR036388">
    <property type="entry name" value="WH-like_DNA-bd_sf"/>
</dbReference>
<keyword evidence="1" id="KW-0805">Transcription regulation</keyword>
<dbReference type="InterPro" id="IPR000792">
    <property type="entry name" value="Tscrpt_reg_LuxR_C"/>
</dbReference>
<dbReference type="Gene3D" id="1.10.10.10">
    <property type="entry name" value="Winged helix-like DNA-binding domain superfamily/Winged helix DNA-binding domain"/>
    <property type="match status" value="1"/>
</dbReference>
<feature type="domain" description="HTH luxR-type" evidence="4">
    <location>
        <begin position="317"/>
        <end position="382"/>
    </location>
</feature>
<gene>
    <name evidence="5" type="ORF">HJG54_29030</name>
</gene>
<dbReference type="EMBL" id="CP053587">
    <property type="protein sequence ID" value="WNZ27946.1"/>
    <property type="molecule type" value="Genomic_DNA"/>
</dbReference>
<dbReference type="SUPFAM" id="SSF46894">
    <property type="entry name" value="C-terminal effector domain of the bipartite response regulators"/>
    <property type="match status" value="1"/>
</dbReference>
<evidence type="ECO:0000256" key="3">
    <source>
        <dbReference type="ARBA" id="ARBA00023163"/>
    </source>
</evidence>
<dbReference type="SMART" id="SM00065">
    <property type="entry name" value="GAF"/>
    <property type="match status" value="1"/>
</dbReference>
<dbReference type="GO" id="GO:0006355">
    <property type="term" value="P:regulation of DNA-templated transcription"/>
    <property type="evidence" value="ECO:0007669"/>
    <property type="project" value="InterPro"/>
</dbReference>
<accession>A0AA97ALU4</accession>
<dbReference type="InterPro" id="IPR029016">
    <property type="entry name" value="GAF-like_dom_sf"/>
</dbReference>
<dbReference type="SUPFAM" id="SSF55781">
    <property type="entry name" value="GAF domain-like"/>
    <property type="match status" value="1"/>
</dbReference>
<dbReference type="Pfam" id="PF13185">
    <property type="entry name" value="GAF_2"/>
    <property type="match status" value="1"/>
</dbReference>
<keyword evidence="2" id="KW-0238">DNA-binding</keyword>
<protein>
    <submittedName>
        <fullName evidence="5">GAF domain-containing protein</fullName>
    </submittedName>
</protein>
<dbReference type="CDD" id="cd06170">
    <property type="entry name" value="LuxR_C_like"/>
    <property type="match status" value="1"/>
</dbReference>
<name>A0AA97ALU4_9CYAN</name>
<dbReference type="Pfam" id="PF00196">
    <property type="entry name" value="GerE"/>
    <property type="match status" value="1"/>
</dbReference>
<evidence type="ECO:0000313" key="5">
    <source>
        <dbReference type="EMBL" id="WNZ27946.1"/>
    </source>
</evidence>
<evidence type="ECO:0000256" key="1">
    <source>
        <dbReference type="ARBA" id="ARBA00023015"/>
    </source>
</evidence>
<dbReference type="PANTHER" id="PTHR44688:SF25">
    <property type="entry name" value="HTH LUXR-TYPE DOMAIN-CONTAINING PROTEIN"/>
    <property type="match status" value="1"/>
</dbReference>
<dbReference type="Gene3D" id="3.30.450.40">
    <property type="match status" value="1"/>
</dbReference>
<dbReference type="PRINTS" id="PR00038">
    <property type="entry name" value="HTHLUXR"/>
</dbReference>
<sequence length="390" mass="42848">MAFNGSASSNSLRLLMDLQQVSQMAQAFSGCLDPTVIAKQVTDQIISVFDCAFARIWLVEADQTALRLVASSGLYTHTDGSFSRVAMGAYKVGKIAQNRIPFLSNHLAEEPWVKDREWAIAEQITGFAGYPLAVGDRVVGVLAVFSHRPLSPEFLEVLQYLCATVTVALDSALAHQREQQSPIHSSVVVLPLSEQIATLLSQSRFCLVGTERLLPMSLNVLLLRTGEMLSQLQCSHCRLMYESTQVLLDAMVIPDIGSNASLPVKQLASRNLQDWIAAIFDELRLASACVGGTLQTLSGAANQAMLQVLLTLPYPDSRSQTSPLSDREQEMLLLLAAGFRDRDIADQLHISERTVKFHINNAIAKLQVQTRCQALYQAVIRGWLDRGLPV</sequence>
<dbReference type="InterPro" id="IPR003018">
    <property type="entry name" value="GAF"/>
</dbReference>
<reference evidence="5" key="1">
    <citation type="submission" date="2020-05" db="EMBL/GenBank/DDBJ databases">
        <authorList>
            <person name="Zhu T."/>
            <person name="Keshari N."/>
            <person name="Lu X."/>
        </authorList>
    </citation>
    <scope>NUCLEOTIDE SEQUENCE</scope>
    <source>
        <strain evidence="5">NK1-12</strain>
    </source>
</reference>
<dbReference type="AlphaFoldDB" id="A0AA97ALU4"/>
<dbReference type="PROSITE" id="PS50043">
    <property type="entry name" value="HTH_LUXR_2"/>
    <property type="match status" value="1"/>
</dbReference>
<organism evidence="5">
    <name type="scientific">Leptolyngbya sp. NK1-12</name>
    <dbReference type="NCBI Taxonomy" id="2547451"/>
    <lineage>
        <taxon>Bacteria</taxon>
        <taxon>Bacillati</taxon>
        <taxon>Cyanobacteriota</taxon>
        <taxon>Cyanophyceae</taxon>
        <taxon>Leptolyngbyales</taxon>
        <taxon>Leptolyngbyaceae</taxon>
        <taxon>Leptolyngbya group</taxon>
        <taxon>Leptolyngbya</taxon>
    </lineage>
</organism>
<evidence type="ECO:0000256" key="2">
    <source>
        <dbReference type="ARBA" id="ARBA00023125"/>
    </source>
</evidence>
<dbReference type="SMART" id="SM00421">
    <property type="entry name" value="HTH_LUXR"/>
    <property type="match status" value="1"/>
</dbReference>